<dbReference type="CDD" id="cd18186">
    <property type="entry name" value="BTB_POZ_ZBTB_KLHL-like"/>
    <property type="match status" value="1"/>
</dbReference>
<dbReference type="AlphaFoldDB" id="A0A179HXZ8"/>
<accession>A0A179HXZ8</accession>
<dbReference type="KEGG" id="plj:28882483"/>
<dbReference type="Gene3D" id="3.30.710.10">
    <property type="entry name" value="Potassium Channel Kv1.1, Chain A"/>
    <property type="match status" value="1"/>
</dbReference>
<proteinExistence type="predicted"/>
<dbReference type="PROSITE" id="PS50097">
    <property type="entry name" value="BTB"/>
    <property type="match status" value="1"/>
</dbReference>
<dbReference type="OMA" id="GWAQCHY"/>
<dbReference type="EMBL" id="LSBI01000001">
    <property type="protein sequence ID" value="OAQ94240.1"/>
    <property type="molecule type" value="Genomic_DNA"/>
</dbReference>
<organism evidence="2 3">
    <name type="scientific">Purpureocillium lilacinum</name>
    <name type="common">Paecilomyces lilacinus</name>
    <dbReference type="NCBI Taxonomy" id="33203"/>
    <lineage>
        <taxon>Eukaryota</taxon>
        <taxon>Fungi</taxon>
        <taxon>Dikarya</taxon>
        <taxon>Ascomycota</taxon>
        <taxon>Pezizomycotina</taxon>
        <taxon>Sordariomycetes</taxon>
        <taxon>Hypocreomycetidae</taxon>
        <taxon>Hypocreales</taxon>
        <taxon>Ophiocordycipitaceae</taxon>
        <taxon>Purpureocillium</taxon>
    </lineage>
</organism>
<dbReference type="STRING" id="33203.A0A179HXZ8"/>
<sequence length="328" mass="37495">MNSPRIILDQHGDITLQVGGPDETDKTDFVACSRTLARVSPVFDRMLYGTFAEAKSNQESPDDWTINLGDDNPAPMKIFLNIAHANFSEVPKALTVGDLYDLVVLTHYYDATRLLTPWVETWMSSLGSGQQTPPSDMPKLLWISWEFGRKEDLTTISRQMLLEFDGNWFNDTDNLEDIQTPPYIIERMVSIRSNTIQKLLDIFHDMVETLTVVDEKPRWCHHATWMGHHRCESMILGSMTFCLTRAGLWPLPDPSEVQYSLVGLYRKLTSLIIHDIGDVKGTPSENHQRCNPREHLLHQVQEVMNGIPDLLTDYHKNRMEEQSQGLVG</sequence>
<dbReference type="OrthoDB" id="5275938at2759"/>
<protein>
    <submittedName>
        <fullName evidence="2">Nuclear pore protein</fullName>
    </submittedName>
</protein>
<evidence type="ECO:0000259" key="1">
    <source>
        <dbReference type="PROSITE" id="PS50097"/>
    </source>
</evidence>
<comment type="caution">
    <text evidence="2">The sequence shown here is derived from an EMBL/GenBank/DDBJ whole genome shotgun (WGS) entry which is preliminary data.</text>
</comment>
<dbReference type="InterPro" id="IPR011333">
    <property type="entry name" value="SKP1/BTB/POZ_sf"/>
</dbReference>
<feature type="domain" description="BTB" evidence="1">
    <location>
        <begin position="12"/>
        <end position="92"/>
    </location>
</feature>
<evidence type="ECO:0000313" key="3">
    <source>
        <dbReference type="Proteomes" id="UP000078340"/>
    </source>
</evidence>
<dbReference type="SUPFAM" id="SSF54695">
    <property type="entry name" value="POZ domain"/>
    <property type="match status" value="1"/>
</dbReference>
<gene>
    <name evidence="2" type="ORF">VFPFJ_00349</name>
</gene>
<dbReference type="Pfam" id="PF00651">
    <property type="entry name" value="BTB"/>
    <property type="match status" value="1"/>
</dbReference>
<dbReference type="Proteomes" id="UP000078340">
    <property type="component" value="Unassembled WGS sequence"/>
</dbReference>
<reference evidence="2 3" key="1">
    <citation type="submission" date="2016-02" db="EMBL/GenBank/DDBJ databases">
        <title>Biosynthesis of antibiotic leucinostatins and their inhibition on Phytophthora in bio-control Purpureocillium lilacinum.</title>
        <authorList>
            <person name="Wang G."/>
            <person name="Liu Z."/>
            <person name="Lin R."/>
            <person name="Li E."/>
            <person name="Mao Z."/>
            <person name="Ling J."/>
            <person name="Yin W."/>
            <person name="Xie B."/>
        </authorList>
    </citation>
    <scope>NUCLEOTIDE SEQUENCE [LARGE SCALE GENOMIC DNA]</scope>
    <source>
        <strain evidence="2">PLFJ-1</strain>
    </source>
</reference>
<name>A0A179HXZ8_PURLI</name>
<evidence type="ECO:0000313" key="2">
    <source>
        <dbReference type="EMBL" id="OAQ94240.1"/>
    </source>
</evidence>
<dbReference type="InterPro" id="IPR000210">
    <property type="entry name" value="BTB/POZ_dom"/>
</dbReference>
<dbReference type="GeneID" id="28882483"/>